<evidence type="ECO:0000313" key="2">
    <source>
        <dbReference type="EMBL" id="KFC00359.1"/>
    </source>
</evidence>
<sequence>MANELSWNRENGRLSLYGELDQDWLVPLWNARADAIKEVEVIDLAGVTRVDTAGLALLIHLIADIRAQGRTVSLSGKSENVQTLAQLYNLPADMIP</sequence>
<dbReference type="SUPFAM" id="SSF52091">
    <property type="entry name" value="SpoIIaa-like"/>
    <property type="match status" value="1"/>
</dbReference>
<accession>A0A084ZSB4</accession>
<protein>
    <recommendedName>
        <fullName evidence="1">STAS domain-containing protein</fullName>
    </recommendedName>
</protein>
<dbReference type="InterPro" id="IPR052746">
    <property type="entry name" value="MlaB_ABC_Transporter"/>
</dbReference>
<gene>
    <name evidence="2" type="ORF">GTGU_03859</name>
</gene>
<dbReference type="EMBL" id="JMTB01000111">
    <property type="protein sequence ID" value="KFC00359.1"/>
    <property type="molecule type" value="Genomic_DNA"/>
</dbReference>
<comment type="caution">
    <text evidence="2">The sequence shown here is derived from an EMBL/GenBank/DDBJ whole genome shotgun (WGS) entry which is preliminary data.</text>
</comment>
<dbReference type="InterPro" id="IPR049743">
    <property type="entry name" value="MlaB"/>
</dbReference>
<dbReference type="PANTHER" id="PTHR35849">
    <property type="entry name" value="BLR2341 PROTEIN"/>
    <property type="match status" value="1"/>
</dbReference>
<proteinExistence type="predicted"/>
<evidence type="ECO:0000259" key="1">
    <source>
        <dbReference type="PROSITE" id="PS50801"/>
    </source>
</evidence>
<dbReference type="InterPro" id="IPR036513">
    <property type="entry name" value="STAS_dom_sf"/>
</dbReference>
<dbReference type="AlphaFoldDB" id="A0A084ZSB4"/>
<evidence type="ECO:0000313" key="3">
    <source>
        <dbReference type="Proteomes" id="UP000028630"/>
    </source>
</evidence>
<dbReference type="InterPro" id="IPR058548">
    <property type="entry name" value="MlaB-like_STAS"/>
</dbReference>
<dbReference type="eggNOG" id="COG3113">
    <property type="taxonomic scope" value="Bacteria"/>
</dbReference>
<organism evidence="2 3">
    <name type="scientific">Trabulsiella guamensis ATCC 49490</name>
    <dbReference type="NCBI Taxonomy" id="1005994"/>
    <lineage>
        <taxon>Bacteria</taxon>
        <taxon>Pseudomonadati</taxon>
        <taxon>Pseudomonadota</taxon>
        <taxon>Gammaproteobacteria</taxon>
        <taxon>Enterobacterales</taxon>
        <taxon>Enterobacteriaceae</taxon>
        <taxon>Trabulsiella</taxon>
    </lineage>
</organism>
<dbReference type="PROSITE" id="PS50801">
    <property type="entry name" value="STAS"/>
    <property type="match status" value="1"/>
</dbReference>
<dbReference type="RefSeq" id="WP_038160872.1">
    <property type="nucleotide sequence ID" value="NZ_JMTB01000111.1"/>
</dbReference>
<dbReference type="Gene3D" id="3.30.750.24">
    <property type="entry name" value="STAS domain"/>
    <property type="match status" value="1"/>
</dbReference>
<dbReference type="CDD" id="cd07043">
    <property type="entry name" value="STAS_anti-anti-sigma_factors"/>
    <property type="match status" value="1"/>
</dbReference>
<keyword evidence="3" id="KW-1185">Reference proteome</keyword>
<reference evidence="3" key="1">
    <citation type="submission" date="2014-05" db="EMBL/GenBank/DDBJ databases">
        <title>ATOL: Assembling a taxonomically balanced genome-scale reconstruction of the evolutionary history of the Enterobacteriaceae.</title>
        <authorList>
            <person name="Plunkett G. III"/>
            <person name="Neeno-Eckwall E.C."/>
            <person name="Glasner J.D."/>
            <person name="Perna N.T."/>
        </authorList>
    </citation>
    <scope>NUCLEOTIDE SEQUENCE [LARGE SCALE GENOMIC DNA]</scope>
    <source>
        <strain evidence="3">ATCC 49490</strain>
    </source>
</reference>
<dbReference type="Proteomes" id="UP000028630">
    <property type="component" value="Unassembled WGS sequence"/>
</dbReference>
<dbReference type="NCBIfam" id="NF033618">
    <property type="entry name" value="mlaB_1"/>
    <property type="match status" value="1"/>
</dbReference>
<dbReference type="Pfam" id="PF13466">
    <property type="entry name" value="STAS_2"/>
    <property type="match status" value="1"/>
</dbReference>
<dbReference type="InterPro" id="IPR002645">
    <property type="entry name" value="STAS_dom"/>
</dbReference>
<dbReference type="OrthoDB" id="5687860at2"/>
<feature type="domain" description="STAS" evidence="1">
    <location>
        <begin position="41"/>
        <end position="96"/>
    </location>
</feature>
<name>A0A084ZSB4_9ENTR</name>
<dbReference type="PANTHER" id="PTHR35849:SF1">
    <property type="entry name" value="INTERMEMBRANE PHOSPHOLIPID TRANSPORT SYSTEM BINDING PROTEIN MLAB"/>
    <property type="match status" value="1"/>
</dbReference>